<feature type="domain" description="S1 motif" evidence="3">
    <location>
        <begin position="64"/>
        <end position="142"/>
    </location>
</feature>
<gene>
    <name evidence="4" type="ORF">HA237_01935</name>
</gene>
<protein>
    <submittedName>
        <fullName evidence="4">Exosome complex RNA-binding protein Csl4</fullName>
    </submittedName>
</protein>
<feature type="compositionally biased region" description="Basic and acidic residues" evidence="2">
    <location>
        <begin position="248"/>
        <end position="259"/>
    </location>
</feature>
<proteinExistence type="predicted"/>
<evidence type="ECO:0000313" key="4">
    <source>
        <dbReference type="EMBL" id="HIH08110.1"/>
    </source>
</evidence>
<dbReference type="Gene3D" id="2.40.50.100">
    <property type="match status" value="1"/>
</dbReference>
<dbReference type="GO" id="GO:0006396">
    <property type="term" value="P:RNA processing"/>
    <property type="evidence" value="ECO:0007669"/>
    <property type="project" value="InterPro"/>
</dbReference>
<dbReference type="InterPro" id="IPR039771">
    <property type="entry name" value="Csl4"/>
</dbReference>
<dbReference type="PANTHER" id="PTHR12686">
    <property type="entry name" value="3'-5' EXORIBONUCLEASE CSL4-RELATED"/>
    <property type="match status" value="1"/>
</dbReference>
<feature type="compositionally biased region" description="Basic and acidic residues" evidence="2">
    <location>
        <begin position="217"/>
        <end position="239"/>
    </location>
</feature>
<evidence type="ECO:0000259" key="3">
    <source>
        <dbReference type="PROSITE" id="PS50126"/>
    </source>
</evidence>
<reference evidence="5" key="1">
    <citation type="journal article" date="2020" name="bioRxiv">
        <title>A rank-normalized archaeal taxonomy based on genome phylogeny resolves widespread incomplete and uneven classifications.</title>
        <authorList>
            <person name="Rinke C."/>
            <person name="Chuvochina M."/>
            <person name="Mussig A.J."/>
            <person name="Chaumeil P.-A."/>
            <person name="Waite D.W."/>
            <person name="Whitman W.B."/>
            <person name="Parks D.H."/>
            <person name="Hugenholtz P."/>
        </authorList>
    </citation>
    <scope>NUCLEOTIDE SEQUENCE [LARGE SCALE GENOMIC DNA]</scope>
</reference>
<accession>A0A7J4ITG0</accession>
<dbReference type="AlphaFoldDB" id="A0A7J4ITG0"/>
<organism evidence="4 5">
    <name type="scientific">Candidatus Iainarchaeum sp</name>
    <dbReference type="NCBI Taxonomy" id="3101447"/>
    <lineage>
        <taxon>Archaea</taxon>
        <taxon>Candidatus Iainarchaeota</taxon>
        <taxon>Candidatus Iainarchaeia</taxon>
        <taxon>Candidatus Iainarchaeales</taxon>
        <taxon>Candidatus Iainarchaeaceae</taxon>
        <taxon>Candidatus Iainarchaeum</taxon>
    </lineage>
</organism>
<evidence type="ECO:0000313" key="5">
    <source>
        <dbReference type="Proteomes" id="UP000577419"/>
    </source>
</evidence>
<evidence type="ECO:0000256" key="2">
    <source>
        <dbReference type="SAM" id="MobiDB-lite"/>
    </source>
</evidence>
<dbReference type="SUPFAM" id="SSF110324">
    <property type="entry name" value="Ribosomal L27 protein-like"/>
    <property type="match status" value="1"/>
</dbReference>
<feature type="region of interest" description="Disordered" evidence="2">
    <location>
        <begin position="172"/>
        <end position="259"/>
    </location>
</feature>
<feature type="compositionally biased region" description="Basic and acidic residues" evidence="2">
    <location>
        <begin position="172"/>
        <end position="201"/>
    </location>
</feature>
<dbReference type="InterPro" id="IPR012340">
    <property type="entry name" value="NA-bd_OB-fold"/>
</dbReference>
<name>A0A7J4ITG0_9ARCH</name>
<dbReference type="Proteomes" id="UP000577419">
    <property type="component" value="Unassembled WGS sequence"/>
</dbReference>
<dbReference type="InterPro" id="IPR003029">
    <property type="entry name" value="S1_domain"/>
</dbReference>
<dbReference type="NCBIfam" id="NF034126">
    <property type="entry name" value="PRK09521.1"/>
    <property type="match status" value="1"/>
</dbReference>
<sequence>MQKELVFPGSFLSTEEEFLAGANTYIDSSGSIFSDSVGVKEVDEKNREIKVKEKLKEVKMLERGCTVYGVISNVREQIAMVELKFATKDGYEHRINNSFGILPVFNVSDRYIESLENEFKIGDIIKANVANVTTFNVELETKSSTDFGVVRKRESFLSADFRNELKVKENMEKERGEIAGDSREGPRRRDGSSGADRDRGRGRIGSRGRYARNAIGGRERDETSEGRGRGRIGMRDGEGRSGSWGSRRNPERSSERRWR</sequence>
<dbReference type="EMBL" id="DUFG01000013">
    <property type="protein sequence ID" value="HIH08110.1"/>
    <property type="molecule type" value="Genomic_DNA"/>
</dbReference>
<keyword evidence="1" id="KW-0271">Exosome</keyword>
<dbReference type="SUPFAM" id="SSF50249">
    <property type="entry name" value="Nucleic acid-binding proteins"/>
    <property type="match status" value="1"/>
</dbReference>
<dbReference type="PANTHER" id="PTHR12686:SF8">
    <property type="entry name" value="EXOSOME COMPLEX COMPONENT CSL4"/>
    <property type="match status" value="1"/>
</dbReference>
<dbReference type="PROSITE" id="PS50126">
    <property type="entry name" value="S1"/>
    <property type="match status" value="1"/>
</dbReference>
<dbReference type="Gene3D" id="2.40.50.140">
    <property type="entry name" value="Nucleic acid-binding proteins"/>
    <property type="match status" value="1"/>
</dbReference>
<dbReference type="GO" id="GO:0000178">
    <property type="term" value="C:exosome (RNase complex)"/>
    <property type="evidence" value="ECO:0007669"/>
    <property type="project" value="UniProtKB-KW"/>
</dbReference>
<evidence type="ECO:0000256" key="1">
    <source>
        <dbReference type="ARBA" id="ARBA00022835"/>
    </source>
</evidence>
<dbReference type="GO" id="GO:0003676">
    <property type="term" value="F:nucleic acid binding"/>
    <property type="evidence" value="ECO:0007669"/>
    <property type="project" value="InterPro"/>
</dbReference>
<comment type="caution">
    <text evidence="4">The sequence shown here is derived from an EMBL/GenBank/DDBJ whole genome shotgun (WGS) entry which is preliminary data.</text>
</comment>